<organism evidence="2 3">
    <name type="scientific">Lysobacter antibioticus</name>
    <dbReference type="NCBI Taxonomy" id="84531"/>
    <lineage>
        <taxon>Bacteria</taxon>
        <taxon>Pseudomonadati</taxon>
        <taxon>Pseudomonadota</taxon>
        <taxon>Gammaproteobacteria</taxon>
        <taxon>Lysobacterales</taxon>
        <taxon>Lysobacteraceae</taxon>
        <taxon>Lysobacter</taxon>
    </lineage>
</organism>
<keyword evidence="3" id="KW-1185">Reference proteome</keyword>
<proteinExistence type="predicted"/>
<protein>
    <submittedName>
        <fullName evidence="2">Uncharacterized protein</fullName>
    </submittedName>
</protein>
<name>A0A0S2FC93_LYSAN</name>
<sequence>MAIPFVAPGDDTGRGAGWFVEGRRGAGSREPGAEGAGAKGGRGLLCSCRTPSPESPEPRESPEPQAHPLYCAPCFALDPPCPLPPPSNS</sequence>
<gene>
    <name evidence="2" type="ORF">LA76x_3008</name>
</gene>
<dbReference type="AlphaFoldDB" id="A0A0S2FC93"/>
<dbReference type="KEGG" id="lab:LA76x_3008"/>
<feature type="region of interest" description="Disordered" evidence="1">
    <location>
        <begin position="22"/>
        <end position="65"/>
    </location>
</feature>
<evidence type="ECO:0000256" key="1">
    <source>
        <dbReference type="SAM" id="MobiDB-lite"/>
    </source>
</evidence>
<dbReference type="Proteomes" id="UP000060787">
    <property type="component" value="Chromosome"/>
</dbReference>
<evidence type="ECO:0000313" key="2">
    <source>
        <dbReference type="EMBL" id="ALN81136.1"/>
    </source>
</evidence>
<dbReference type="STRING" id="84531.LA76x_3008"/>
<reference evidence="2 3" key="1">
    <citation type="journal article" date="2015" name="BMC Genomics">
        <title>Comparative genomics and metabolic profiling of the genus Lysobacter.</title>
        <authorList>
            <person name="de Bruijn I."/>
            <person name="Cheng X."/>
            <person name="de Jager V."/>
            <person name="Exposito R.G."/>
            <person name="Watrous J."/>
            <person name="Patel N."/>
            <person name="Postma J."/>
            <person name="Dorrestein P.C."/>
            <person name="Kobayashi D."/>
            <person name="Raaijmakers J.M."/>
        </authorList>
    </citation>
    <scope>NUCLEOTIDE SEQUENCE [LARGE SCALE GENOMIC DNA]</scope>
    <source>
        <strain evidence="2 3">76</strain>
    </source>
</reference>
<feature type="compositionally biased region" description="Gly residues" evidence="1">
    <location>
        <begin position="34"/>
        <end position="43"/>
    </location>
</feature>
<dbReference type="EMBL" id="CP011129">
    <property type="protein sequence ID" value="ALN81136.1"/>
    <property type="molecule type" value="Genomic_DNA"/>
</dbReference>
<evidence type="ECO:0000313" key="3">
    <source>
        <dbReference type="Proteomes" id="UP000060787"/>
    </source>
</evidence>
<accession>A0A0S2FC93</accession>